<evidence type="ECO:0000313" key="1">
    <source>
        <dbReference type="EMBL" id="SIT37537.1"/>
    </source>
</evidence>
<reference evidence="1" key="1">
    <citation type="submission" date="2016-12" db="EMBL/GenBank/DDBJ databases">
        <authorList>
            <person name="Moulin L."/>
        </authorList>
    </citation>
    <scope>NUCLEOTIDE SEQUENCE [LARGE SCALE GENOMIC DNA]</scope>
    <source>
        <strain evidence="1">STM 7183</strain>
    </source>
</reference>
<accession>A0A1N7RQY9</accession>
<dbReference type="Proteomes" id="UP000195569">
    <property type="component" value="Unassembled WGS sequence"/>
</dbReference>
<organism evidence="1 2">
    <name type="scientific">Paraburkholderia piptadeniae</name>
    <dbReference type="NCBI Taxonomy" id="1701573"/>
    <lineage>
        <taxon>Bacteria</taxon>
        <taxon>Pseudomonadati</taxon>
        <taxon>Pseudomonadota</taxon>
        <taxon>Betaproteobacteria</taxon>
        <taxon>Burkholderiales</taxon>
        <taxon>Burkholderiaceae</taxon>
        <taxon>Paraburkholderia</taxon>
    </lineage>
</organism>
<protein>
    <submittedName>
        <fullName evidence="1">Uncharacterized protein</fullName>
    </submittedName>
</protein>
<comment type="caution">
    <text evidence="1">The sequence shown here is derived from an EMBL/GenBank/DDBJ whole genome shotgun (WGS) entry which is preliminary data.</text>
</comment>
<evidence type="ECO:0000313" key="2">
    <source>
        <dbReference type="Proteomes" id="UP000195569"/>
    </source>
</evidence>
<gene>
    <name evidence="1" type="ORF">BN2476_120028</name>
</gene>
<keyword evidence="2" id="KW-1185">Reference proteome</keyword>
<dbReference type="EMBL" id="CYGY02000012">
    <property type="protein sequence ID" value="SIT37537.1"/>
    <property type="molecule type" value="Genomic_DNA"/>
</dbReference>
<sequence length="37" mass="4209">MTTLFRHEKKRAPGLKIFLTRSGHLKSTLILTTVSII</sequence>
<name>A0A1N7RQY9_9BURK</name>
<dbReference type="AlphaFoldDB" id="A0A1N7RQY9"/>
<proteinExistence type="predicted"/>